<dbReference type="AlphaFoldDB" id="A0A0C2SY64"/>
<feature type="domain" description="TERF2-interacting telomeric protein 1 Myb" evidence="2">
    <location>
        <begin position="6"/>
        <end position="66"/>
    </location>
</feature>
<organism evidence="3 4">
    <name type="scientific">Amanita muscaria (strain Koide BX008)</name>
    <dbReference type="NCBI Taxonomy" id="946122"/>
    <lineage>
        <taxon>Eukaryota</taxon>
        <taxon>Fungi</taxon>
        <taxon>Dikarya</taxon>
        <taxon>Basidiomycota</taxon>
        <taxon>Agaricomycotina</taxon>
        <taxon>Agaricomycetes</taxon>
        <taxon>Agaricomycetidae</taxon>
        <taxon>Agaricales</taxon>
        <taxon>Pluteineae</taxon>
        <taxon>Amanitaceae</taxon>
        <taxon>Amanita</taxon>
    </lineage>
</organism>
<dbReference type="InParanoid" id="A0A0C2SY64"/>
<evidence type="ECO:0000256" key="1">
    <source>
        <dbReference type="SAM" id="MobiDB-lite"/>
    </source>
</evidence>
<dbReference type="InterPro" id="IPR009057">
    <property type="entry name" value="Homeodomain-like_sf"/>
</dbReference>
<feature type="compositionally biased region" description="Basic and acidic residues" evidence="1">
    <location>
        <begin position="131"/>
        <end position="160"/>
    </location>
</feature>
<protein>
    <recommendedName>
        <fullName evidence="2">TERF2-interacting telomeric protein 1 Myb domain-containing protein</fullName>
    </recommendedName>
</protein>
<proteinExistence type="predicted"/>
<dbReference type="STRING" id="946122.A0A0C2SY64"/>
<dbReference type="InterPro" id="IPR015010">
    <property type="entry name" value="TERF2IP_Myb"/>
</dbReference>
<feature type="compositionally biased region" description="Basic and acidic residues" evidence="1">
    <location>
        <begin position="650"/>
        <end position="662"/>
    </location>
</feature>
<feature type="region of interest" description="Disordered" evidence="1">
    <location>
        <begin position="105"/>
        <end position="227"/>
    </location>
</feature>
<feature type="compositionally biased region" description="Polar residues" evidence="1">
    <location>
        <begin position="693"/>
        <end position="704"/>
    </location>
</feature>
<feature type="region of interest" description="Disordered" evidence="1">
    <location>
        <begin position="599"/>
        <end position="712"/>
    </location>
</feature>
<feature type="compositionally biased region" description="Low complexity" evidence="1">
    <location>
        <begin position="286"/>
        <end position="295"/>
    </location>
</feature>
<dbReference type="OrthoDB" id="435460at2759"/>
<dbReference type="CDD" id="cd11655">
    <property type="entry name" value="rap1_myb-like"/>
    <property type="match status" value="1"/>
</dbReference>
<evidence type="ECO:0000313" key="3">
    <source>
        <dbReference type="EMBL" id="KIL68455.1"/>
    </source>
</evidence>
<reference evidence="3 4" key="1">
    <citation type="submission" date="2014-04" db="EMBL/GenBank/DDBJ databases">
        <title>Evolutionary Origins and Diversification of the Mycorrhizal Mutualists.</title>
        <authorList>
            <consortium name="DOE Joint Genome Institute"/>
            <consortium name="Mycorrhizal Genomics Consortium"/>
            <person name="Kohler A."/>
            <person name="Kuo A."/>
            <person name="Nagy L.G."/>
            <person name="Floudas D."/>
            <person name="Copeland A."/>
            <person name="Barry K.W."/>
            <person name="Cichocki N."/>
            <person name="Veneault-Fourrey C."/>
            <person name="LaButti K."/>
            <person name="Lindquist E.A."/>
            <person name="Lipzen A."/>
            <person name="Lundell T."/>
            <person name="Morin E."/>
            <person name="Murat C."/>
            <person name="Riley R."/>
            <person name="Ohm R."/>
            <person name="Sun H."/>
            <person name="Tunlid A."/>
            <person name="Henrissat B."/>
            <person name="Grigoriev I.V."/>
            <person name="Hibbett D.S."/>
            <person name="Martin F."/>
        </authorList>
    </citation>
    <scope>NUCLEOTIDE SEQUENCE [LARGE SCALE GENOMIC DNA]</scope>
    <source>
        <strain evidence="3 4">Koide BX008</strain>
    </source>
</reference>
<sequence length="786" mass="87584">MVYNAYTSKDVKHLIEYLAENNRDGKGRCGNKIYQQLVENGISQQKKWPWSKNHPWQSWRDHYVKNEAILSKKIKMYQREHGILTEAQDSKNKDKKAMKIEAAETRRRLAQEEEEESSSSVAKESVYSRKRAGETVRDPSPSDRKRQKVMKESEERHSSLPKEGSNTSLAGHALAENEGKAEPTLPDIEDTEDRQEVNQMLAPDEQTGSAGASDKVLARRAVPSTTRRVSALARKVPVPSQSDDSFDSLFDADSDILVPDSDEVVNALLPGRAQNRDQRRDDFFQSSSGASTSTESVDKRRFLPRRRHPPVLVEGPFKTTFTTKASQPRGIGPDADLESDEVTGPWPPIRTQPRTPSSLKDQKSKRGQVKYNGSDEQAVMHHATGVDADHWHKNNRSHTASDTGLVHTSQHQLFKGVKSEPSPTVENGEHPISLLSKSRATRSAESRIPMVEEICDDFGFGNDQDSTSTRVDHPEQGTSRGSAMSQASQNGRYVDLHEEGRRRHSRRLTDVPGSSRGTSIFSTSHGRQSPIPIQLSTQDQSLVTTLGIQQAVTMMSKNHGFTEDVVSRILQNVSSIPRADEILREMRVKAEEAALNHLMLDEPRGRRSSKQPSRASRRFQIRAMSDDEMSDYSPPSKTRAGQFSRLVGQGRHEEAYAREARRASGVGHSSNNPNGENNTRSPSNKPGSRAESKANNTRSPSNKPGSRAEPKAVEDGVFFDSCVQEFGAEAVEDTVEDIADIRDAHAAMAPAFEQHESKLSPHRALQRFQQTAKIVKQILIDHQGHS</sequence>
<evidence type="ECO:0000313" key="4">
    <source>
        <dbReference type="Proteomes" id="UP000054549"/>
    </source>
</evidence>
<feature type="compositionally biased region" description="Polar residues" evidence="1">
    <location>
        <begin position="515"/>
        <end position="527"/>
    </location>
</feature>
<accession>A0A0C2SY64</accession>
<feature type="region of interest" description="Disordered" evidence="1">
    <location>
        <begin position="267"/>
        <end position="377"/>
    </location>
</feature>
<feature type="compositionally biased region" description="Polar residues" evidence="1">
    <location>
        <begin position="667"/>
        <end position="686"/>
    </location>
</feature>
<feature type="compositionally biased region" description="Basic and acidic residues" evidence="1">
    <location>
        <begin position="274"/>
        <end position="283"/>
    </location>
</feature>
<evidence type="ECO:0000259" key="2">
    <source>
        <dbReference type="Pfam" id="PF08914"/>
    </source>
</evidence>
<feature type="compositionally biased region" description="Polar residues" evidence="1">
    <location>
        <begin position="476"/>
        <end position="491"/>
    </location>
</feature>
<dbReference type="Proteomes" id="UP000054549">
    <property type="component" value="Unassembled WGS sequence"/>
</dbReference>
<name>A0A0C2SY64_AMAMK</name>
<dbReference type="EMBL" id="KN818228">
    <property type="protein sequence ID" value="KIL68455.1"/>
    <property type="molecule type" value="Genomic_DNA"/>
</dbReference>
<keyword evidence="4" id="KW-1185">Reference proteome</keyword>
<dbReference type="Gene3D" id="1.10.10.60">
    <property type="entry name" value="Homeodomain-like"/>
    <property type="match status" value="1"/>
</dbReference>
<feature type="region of interest" description="Disordered" evidence="1">
    <location>
        <begin position="459"/>
        <end position="531"/>
    </location>
</feature>
<dbReference type="HOGENOM" id="CLU_356771_0_0_1"/>
<gene>
    <name evidence="3" type="ORF">M378DRAFT_8528</name>
</gene>
<dbReference type="SUPFAM" id="SSF46689">
    <property type="entry name" value="Homeodomain-like"/>
    <property type="match status" value="1"/>
</dbReference>
<dbReference type="Pfam" id="PF08914">
    <property type="entry name" value="Myb_Rap1"/>
    <property type="match status" value="1"/>
</dbReference>